<keyword evidence="1" id="KW-0812">Transmembrane</keyword>
<dbReference type="PANTHER" id="PTHR10590">
    <property type="entry name" value="SODIUM/NUCLEOSIDE COTRANSPORTER"/>
    <property type="match status" value="1"/>
</dbReference>
<keyword evidence="1" id="KW-1133">Transmembrane helix</keyword>
<evidence type="ECO:0000256" key="1">
    <source>
        <dbReference type="SAM" id="Phobius"/>
    </source>
</evidence>
<keyword evidence="1" id="KW-0472">Membrane</keyword>
<proteinExistence type="predicted"/>
<evidence type="ECO:0000259" key="2">
    <source>
        <dbReference type="Pfam" id="PF07662"/>
    </source>
</evidence>
<dbReference type="InterPro" id="IPR008276">
    <property type="entry name" value="C_nuclsd_transpt"/>
</dbReference>
<dbReference type="GO" id="GO:0005337">
    <property type="term" value="F:nucleoside transmembrane transporter activity"/>
    <property type="evidence" value="ECO:0007669"/>
    <property type="project" value="InterPro"/>
</dbReference>
<dbReference type="AlphaFoldDB" id="A0A2X1QMQ4"/>
<reference evidence="3 4" key="1">
    <citation type="submission" date="2018-06" db="EMBL/GenBank/DDBJ databases">
        <authorList>
            <consortium name="Pathogen Informatics"/>
            <person name="Doyle S."/>
        </authorList>
    </citation>
    <scope>NUCLEOTIDE SEQUENCE [LARGE SCALE GENOMIC DNA]</scope>
    <source>
        <strain evidence="3 4">NCTC11872</strain>
    </source>
</reference>
<organism evidence="3 4">
    <name type="scientific">Haemophilus influenzae</name>
    <dbReference type="NCBI Taxonomy" id="727"/>
    <lineage>
        <taxon>Bacteria</taxon>
        <taxon>Pseudomonadati</taxon>
        <taxon>Pseudomonadota</taxon>
        <taxon>Gammaproteobacteria</taxon>
        <taxon>Pasteurellales</taxon>
        <taxon>Pasteurellaceae</taxon>
        <taxon>Haemophilus</taxon>
    </lineage>
</organism>
<accession>A0A2X1QMQ4</accession>
<dbReference type="PANTHER" id="PTHR10590:SF4">
    <property type="entry name" value="SOLUTE CARRIER FAMILY 28 MEMBER 3"/>
    <property type="match status" value="1"/>
</dbReference>
<dbReference type="GO" id="GO:0015293">
    <property type="term" value="F:symporter activity"/>
    <property type="evidence" value="ECO:0007669"/>
    <property type="project" value="TreeGrafter"/>
</dbReference>
<dbReference type="Proteomes" id="UP000249936">
    <property type="component" value="Unassembled WGS sequence"/>
</dbReference>
<gene>
    <name evidence="3" type="primary">nupX_2</name>
    <name evidence="3" type="ORF">NCTC11872_01171</name>
</gene>
<dbReference type="InterPro" id="IPR011657">
    <property type="entry name" value="CNT_C_dom"/>
</dbReference>
<dbReference type="EMBL" id="UASK01000005">
    <property type="protein sequence ID" value="SPX41562.1"/>
    <property type="molecule type" value="Genomic_DNA"/>
</dbReference>
<evidence type="ECO:0000313" key="3">
    <source>
        <dbReference type="EMBL" id="SPX41562.1"/>
    </source>
</evidence>
<protein>
    <submittedName>
        <fullName evidence="3">Nucleoside transporter</fullName>
    </submittedName>
</protein>
<dbReference type="Pfam" id="PF07662">
    <property type="entry name" value="Nucleos_tra2_C"/>
    <property type="match status" value="1"/>
</dbReference>
<name>A0A2X1QMQ4_HAEIF</name>
<feature type="domain" description="Concentrative nucleoside transporter C-terminal" evidence="2">
    <location>
        <begin position="6"/>
        <end position="76"/>
    </location>
</feature>
<sequence length="118" mass="13205">MNLWVYLEFAKYLQPDSAIVLTEKTKAIITFALCGFANFSSIAILIGGLGGMAPSRRSDVARLGIKAVIAGTLANLNECNYCWFIYRLRCCSTLIYLNQLKSAVKNDRTLFILFIIKK</sequence>
<evidence type="ECO:0000313" key="4">
    <source>
        <dbReference type="Proteomes" id="UP000249936"/>
    </source>
</evidence>
<dbReference type="GO" id="GO:0005886">
    <property type="term" value="C:plasma membrane"/>
    <property type="evidence" value="ECO:0007669"/>
    <property type="project" value="TreeGrafter"/>
</dbReference>
<feature type="transmembrane region" description="Helical" evidence="1">
    <location>
        <begin position="27"/>
        <end position="49"/>
    </location>
</feature>